<dbReference type="AlphaFoldDB" id="A0A6A5XUJ9"/>
<reference evidence="1" key="1">
    <citation type="journal article" date="2020" name="Stud. Mycol.">
        <title>101 Dothideomycetes genomes: a test case for predicting lifestyles and emergence of pathogens.</title>
        <authorList>
            <person name="Haridas S."/>
            <person name="Albert R."/>
            <person name="Binder M."/>
            <person name="Bloem J."/>
            <person name="Labutti K."/>
            <person name="Salamov A."/>
            <person name="Andreopoulos B."/>
            <person name="Baker S."/>
            <person name="Barry K."/>
            <person name="Bills G."/>
            <person name="Bluhm B."/>
            <person name="Cannon C."/>
            <person name="Castanera R."/>
            <person name="Culley D."/>
            <person name="Daum C."/>
            <person name="Ezra D."/>
            <person name="Gonzalez J."/>
            <person name="Henrissat B."/>
            <person name="Kuo A."/>
            <person name="Liang C."/>
            <person name="Lipzen A."/>
            <person name="Lutzoni F."/>
            <person name="Magnuson J."/>
            <person name="Mondo S."/>
            <person name="Nolan M."/>
            <person name="Ohm R."/>
            <person name="Pangilinan J."/>
            <person name="Park H.-J."/>
            <person name="Ramirez L."/>
            <person name="Alfaro M."/>
            <person name="Sun H."/>
            <person name="Tritt A."/>
            <person name="Yoshinaga Y."/>
            <person name="Zwiers L.-H."/>
            <person name="Turgeon B."/>
            <person name="Goodwin S."/>
            <person name="Spatafora J."/>
            <person name="Crous P."/>
            <person name="Grigoriev I."/>
        </authorList>
    </citation>
    <scope>NUCLEOTIDE SEQUENCE</scope>
    <source>
        <strain evidence="1">CBS 175.79</strain>
    </source>
</reference>
<protein>
    <submittedName>
        <fullName evidence="1">Uncharacterized protein</fullName>
    </submittedName>
</protein>
<dbReference type="GeneID" id="54279237"/>
<dbReference type="RefSeq" id="XP_033384826.1">
    <property type="nucleotide sequence ID" value="XM_033521840.1"/>
</dbReference>
<proteinExistence type="predicted"/>
<keyword evidence="2" id="KW-1185">Reference proteome</keyword>
<evidence type="ECO:0000313" key="1">
    <source>
        <dbReference type="EMBL" id="KAF2016487.1"/>
    </source>
</evidence>
<name>A0A6A5XUJ9_9PLEO</name>
<dbReference type="EMBL" id="ML978069">
    <property type="protein sequence ID" value="KAF2016487.1"/>
    <property type="molecule type" value="Genomic_DNA"/>
</dbReference>
<sequence>MKRHHRLHELAKLSCIYTWKAIISHNNNKRPLGMKRKLISSLSKNYLCLNLHIKDLPIDVTNLPSLYSREQTNKLLPESKLSSNLWSSSWSSLSSQHC</sequence>
<evidence type="ECO:0000313" key="2">
    <source>
        <dbReference type="Proteomes" id="UP000799778"/>
    </source>
</evidence>
<gene>
    <name evidence="1" type="ORF">BU24DRAFT_202636</name>
</gene>
<accession>A0A6A5XUJ9</accession>
<organism evidence="1 2">
    <name type="scientific">Aaosphaeria arxii CBS 175.79</name>
    <dbReference type="NCBI Taxonomy" id="1450172"/>
    <lineage>
        <taxon>Eukaryota</taxon>
        <taxon>Fungi</taxon>
        <taxon>Dikarya</taxon>
        <taxon>Ascomycota</taxon>
        <taxon>Pezizomycotina</taxon>
        <taxon>Dothideomycetes</taxon>
        <taxon>Pleosporomycetidae</taxon>
        <taxon>Pleosporales</taxon>
        <taxon>Pleosporales incertae sedis</taxon>
        <taxon>Aaosphaeria</taxon>
    </lineage>
</organism>
<dbReference type="Proteomes" id="UP000799778">
    <property type="component" value="Unassembled WGS sequence"/>
</dbReference>